<dbReference type="SUPFAM" id="SSF103501">
    <property type="entry name" value="Respiratory nitrate reductase 1 gamma chain"/>
    <property type="match status" value="1"/>
</dbReference>
<evidence type="ECO:0000256" key="4">
    <source>
        <dbReference type="ARBA" id="ARBA00023004"/>
    </source>
</evidence>
<dbReference type="InterPro" id="IPR009051">
    <property type="entry name" value="Helical_ferredxn"/>
</dbReference>
<dbReference type="PROSITE" id="PS51379">
    <property type="entry name" value="4FE4S_FER_2"/>
    <property type="match status" value="1"/>
</dbReference>
<evidence type="ECO:0000256" key="5">
    <source>
        <dbReference type="ARBA" id="ARBA00023014"/>
    </source>
</evidence>
<evidence type="ECO:0000256" key="6">
    <source>
        <dbReference type="SAM" id="Phobius"/>
    </source>
</evidence>
<accession>H5SM99</accession>
<dbReference type="GO" id="GO:0005886">
    <property type="term" value="C:plasma membrane"/>
    <property type="evidence" value="ECO:0007669"/>
    <property type="project" value="TreeGrafter"/>
</dbReference>
<keyword evidence="5" id="KW-0411">Iron-sulfur</keyword>
<evidence type="ECO:0000313" key="8">
    <source>
        <dbReference type="EMBL" id="BAL57285.1"/>
    </source>
</evidence>
<dbReference type="GO" id="GO:0046872">
    <property type="term" value="F:metal ion binding"/>
    <property type="evidence" value="ECO:0007669"/>
    <property type="project" value="UniProtKB-KW"/>
</dbReference>
<gene>
    <name evidence="8" type="ORF">HGMM_F50B04C11</name>
</gene>
<dbReference type="GO" id="GO:0051539">
    <property type="term" value="F:4 iron, 4 sulfur cluster binding"/>
    <property type="evidence" value="ECO:0007669"/>
    <property type="project" value="UniProtKB-KW"/>
</dbReference>
<keyword evidence="6" id="KW-0472">Membrane</keyword>
<dbReference type="Gene3D" id="1.20.950.20">
    <property type="entry name" value="Transmembrane di-heme cytochromes, Chain C"/>
    <property type="match status" value="1"/>
</dbReference>
<reference evidence="8" key="1">
    <citation type="journal article" date="2005" name="Environ. Microbiol.">
        <title>Genetic and functional properties of uncultivated thermophilic crenarchaeotes from a subsurface gold mine as revealed by analysis of genome fragments.</title>
        <authorList>
            <person name="Nunoura T."/>
            <person name="Hirayama H."/>
            <person name="Takami H."/>
            <person name="Oida H."/>
            <person name="Nishi S."/>
            <person name="Shimamura S."/>
            <person name="Suzuki Y."/>
            <person name="Inagaki F."/>
            <person name="Takai K."/>
            <person name="Nealson K.H."/>
            <person name="Horikoshi K."/>
        </authorList>
    </citation>
    <scope>NUCLEOTIDE SEQUENCE</scope>
</reference>
<dbReference type="GO" id="GO:0016491">
    <property type="term" value="F:oxidoreductase activity"/>
    <property type="evidence" value="ECO:0007669"/>
    <property type="project" value="UniProtKB-KW"/>
</dbReference>
<dbReference type="EMBL" id="AP011772">
    <property type="protein sequence ID" value="BAL57285.1"/>
    <property type="molecule type" value="Genomic_DNA"/>
</dbReference>
<evidence type="ECO:0000256" key="2">
    <source>
        <dbReference type="ARBA" id="ARBA00022723"/>
    </source>
</evidence>
<feature type="transmembrane region" description="Helical" evidence="6">
    <location>
        <begin position="6"/>
        <end position="27"/>
    </location>
</feature>
<evidence type="ECO:0000256" key="3">
    <source>
        <dbReference type="ARBA" id="ARBA00023002"/>
    </source>
</evidence>
<dbReference type="InterPro" id="IPR017900">
    <property type="entry name" value="4Fe4S_Fe_S_CS"/>
</dbReference>
<dbReference type="InterPro" id="IPR051460">
    <property type="entry name" value="HdrC_iron-sulfur_subunit"/>
</dbReference>
<dbReference type="Gene3D" id="1.10.1060.10">
    <property type="entry name" value="Alpha-helical ferredoxin"/>
    <property type="match status" value="1"/>
</dbReference>
<feature type="transmembrane region" description="Helical" evidence="6">
    <location>
        <begin position="109"/>
        <end position="130"/>
    </location>
</feature>
<proteinExistence type="predicted"/>
<evidence type="ECO:0000256" key="1">
    <source>
        <dbReference type="ARBA" id="ARBA00022485"/>
    </source>
</evidence>
<dbReference type="Pfam" id="PF13187">
    <property type="entry name" value="Fer4_9"/>
    <property type="match status" value="1"/>
</dbReference>
<dbReference type="SUPFAM" id="SSF46548">
    <property type="entry name" value="alpha-helical ferredoxin"/>
    <property type="match status" value="1"/>
</dbReference>
<dbReference type="AlphaFoldDB" id="H5SM99"/>
<keyword evidence="4" id="KW-0408">Iron</keyword>
<feature type="domain" description="4Fe-4S ferredoxin-type" evidence="7">
    <location>
        <begin position="295"/>
        <end position="326"/>
    </location>
</feature>
<evidence type="ECO:0000259" key="7">
    <source>
        <dbReference type="PROSITE" id="PS51379"/>
    </source>
</evidence>
<reference evidence="8" key="2">
    <citation type="journal article" date="2012" name="PLoS ONE">
        <title>A Deeply Branching Thermophilic Bacterium with an Ancient Acetyl-CoA Pathway Dominates a Subsurface Ecosystem.</title>
        <authorList>
            <person name="Takami H."/>
            <person name="Noguchi H."/>
            <person name="Takaki Y."/>
            <person name="Uchiyama I."/>
            <person name="Toyoda A."/>
            <person name="Nishi S."/>
            <person name="Chee G.-J."/>
            <person name="Arai W."/>
            <person name="Nunoura T."/>
            <person name="Itoh T."/>
            <person name="Hattori M."/>
            <person name="Takai K."/>
        </authorList>
    </citation>
    <scope>NUCLEOTIDE SEQUENCE</scope>
</reference>
<feature type="transmembrane region" description="Helical" evidence="6">
    <location>
        <begin position="185"/>
        <end position="204"/>
    </location>
</feature>
<keyword evidence="3" id="KW-0560">Oxidoreductase</keyword>
<dbReference type="InterPro" id="IPR017896">
    <property type="entry name" value="4Fe4S_Fe-S-bd"/>
</dbReference>
<dbReference type="PANTHER" id="PTHR43255:SF1">
    <property type="entry name" value="IRON-SULFUR-BINDING OXIDOREDUCTASE FADF-RELATED"/>
    <property type="match status" value="1"/>
</dbReference>
<protein>
    <submittedName>
        <fullName evidence="8">Fe-S cluster binding protein</fullName>
    </submittedName>
</protein>
<feature type="transmembrane region" description="Helical" evidence="6">
    <location>
        <begin position="216"/>
        <end position="233"/>
    </location>
</feature>
<keyword evidence="6" id="KW-1133">Transmembrane helix</keyword>
<dbReference type="PANTHER" id="PTHR43255">
    <property type="entry name" value="IRON-SULFUR-BINDING OXIDOREDUCTASE FADF-RELATED-RELATED"/>
    <property type="match status" value="1"/>
</dbReference>
<feature type="transmembrane region" description="Helical" evidence="6">
    <location>
        <begin position="151"/>
        <end position="173"/>
    </location>
</feature>
<keyword evidence="2" id="KW-0479">Metal-binding</keyword>
<feature type="transmembrane region" description="Helical" evidence="6">
    <location>
        <begin position="68"/>
        <end position="89"/>
    </location>
</feature>
<keyword evidence="1" id="KW-0004">4Fe-4S</keyword>
<organism evidence="8">
    <name type="scientific">uncultured Bacteroidota bacterium</name>
    <dbReference type="NCBI Taxonomy" id="152509"/>
    <lineage>
        <taxon>Bacteria</taxon>
        <taxon>Pseudomonadati</taxon>
        <taxon>Bacteroidota</taxon>
        <taxon>environmental samples</taxon>
    </lineage>
</organism>
<sequence length="436" mass="48274">MGVMAEVVFAVVLAAAIGLFVYHIGLLRRTILLGRPYASPAPPVRRWGQMVRVALLQQRMMDKPVASLAHWAIYVGFLVINLEVLEIVIDGLTGSHRFLAPYLGGLYNVLTVAAEVFMALVFIAAVVFLWRRNVLKVPRFHTAEMRGWPPLDANIILWTEIVLVVALLFMNAADQILQDRRVAPYLYAGTFPVSRFLVPLLEGFSSSALVAIERTAWWVHILGILAFLNYIPFSKHLHIFLAFPNTYYASPEVPGKLPSLPQVTAVVKEALGLPVEGNGTDAGSLGAKDVTDLTWKNLLDAYTCTECGRCTAVCPANLTGKKLSPRKIMMDTRDRLEEIKKHLYTTGKWEGDGKALLGDYITPEEVWACTTCNACVRACPVLINPVSIIMQLRQYLVMEASQAPETLNAAFVSMENNGSPWAFSSADRAKWAENLI</sequence>
<name>H5SM99_9BACT</name>
<dbReference type="PROSITE" id="PS00198">
    <property type="entry name" value="4FE4S_FER_1"/>
    <property type="match status" value="1"/>
</dbReference>
<keyword evidence="6" id="KW-0812">Transmembrane</keyword>
<dbReference type="InterPro" id="IPR036197">
    <property type="entry name" value="NarG-like_sf"/>
</dbReference>